<feature type="non-terminal residue" evidence="1">
    <location>
        <position position="137"/>
    </location>
</feature>
<sequence length="137" mass="15959">MNGGAINAEEDPVRHRRPRGVLRVAIEAHLRGRKGSALRSQNRSDLKEPIRIHTLRIRSLSTNSSPNINKPCKEEEGKEEVRWGNHLVFRLGFELLEDGVPISEALRSHGDRFFDLPRWNLPHSRRLAGRYEERRRR</sequence>
<evidence type="ECO:0000313" key="1">
    <source>
        <dbReference type="EMBL" id="RRT79020.1"/>
    </source>
</evidence>
<accession>A0A427AS30</accession>
<dbReference type="AlphaFoldDB" id="A0A427AS30"/>
<gene>
    <name evidence="1" type="ORF">B296_00003410</name>
</gene>
<name>A0A427AS30_ENSVE</name>
<dbReference type="EMBL" id="AMZH03001519">
    <property type="protein sequence ID" value="RRT79020.1"/>
    <property type="molecule type" value="Genomic_DNA"/>
</dbReference>
<reference evidence="1 2" key="1">
    <citation type="journal article" date="2014" name="Agronomy (Basel)">
        <title>A Draft Genome Sequence for Ensete ventricosum, the Drought-Tolerant Tree Against Hunger.</title>
        <authorList>
            <person name="Harrison J."/>
            <person name="Moore K.A."/>
            <person name="Paszkiewicz K."/>
            <person name="Jones T."/>
            <person name="Grant M."/>
            <person name="Ambacheew D."/>
            <person name="Muzemil S."/>
            <person name="Studholme D.J."/>
        </authorList>
    </citation>
    <scope>NUCLEOTIDE SEQUENCE [LARGE SCALE GENOMIC DNA]</scope>
</reference>
<organism evidence="1 2">
    <name type="scientific">Ensete ventricosum</name>
    <name type="common">Abyssinian banana</name>
    <name type="synonym">Musa ensete</name>
    <dbReference type="NCBI Taxonomy" id="4639"/>
    <lineage>
        <taxon>Eukaryota</taxon>
        <taxon>Viridiplantae</taxon>
        <taxon>Streptophyta</taxon>
        <taxon>Embryophyta</taxon>
        <taxon>Tracheophyta</taxon>
        <taxon>Spermatophyta</taxon>
        <taxon>Magnoliopsida</taxon>
        <taxon>Liliopsida</taxon>
        <taxon>Zingiberales</taxon>
        <taxon>Musaceae</taxon>
        <taxon>Ensete</taxon>
    </lineage>
</organism>
<protein>
    <submittedName>
        <fullName evidence="1">Uncharacterized protein</fullName>
    </submittedName>
</protein>
<comment type="caution">
    <text evidence="1">The sequence shown here is derived from an EMBL/GenBank/DDBJ whole genome shotgun (WGS) entry which is preliminary data.</text>
</comment>
<evidence type="ECO:0000313" key="2">
    <source>
        <dbReference type="Proteomes" id="UP000287651"/>
    </source>
</evidence>
<dbReference type="Proteomes" id="UP000287651">
    <property type="component" value="Unassembled WGS sequence"/>
</dbReference>
<proteinExistence type="predicted"/>